<organism evidence="1">
    <name type="scientific">Aspergillus arachidicola</name>
    <dbReference type="NCBI Taxonomy" id="656916"/>
    <lineage>
        <taxon>Eukaryota</taxon>
        <taxon>Fungi</taxon>
        <taxon>Dikarya</taxon>
        <taxon>Ascomycota</taxon>
        <taxon>Pezizomycotina</taxon>
        <taxon>Eurotiomycetes</taxon>
        <taxon>Eurotiomycetidae</taxon>
        <taxon>Eurotiales</taxon>
        <taxon>Aspergillaceae</taxon>
        <taxon>Aspergillus</taxon>
        <taxon>Aspergillus subgen. Circumdati</taxon>
    </lineage>
</organism>
<evidence type="ECO:0000313" key="1">
    <source>
        <dbReference type="EMBL" id="KAE8334115.1"/>
    </source>
</evidence>
<dbReference type="AlphaFoldDB" id="A0A5N6XLF9"/>
<gene>
    <name evidence="1" type="ORF">BDV24DRAFT_146379</name>
</gene>
<dbReference type="EMBL" id="ML737450">
    <property type="protein sequence ID" value="KAE8334115.1"/>
    <property type="molecule type" value="Genomic_DNA"/>
</dbReference>
<proteinExistence type="predicted"/>
<accession>A0A5N6XLF9</accession>
<protein>
    <submittedName>
        <fullName evidence="1">Uncharacterized protein</fullName>
    </submittedName>
</protein>
<dbReference type="Proteomes" id="UP000325558">
    <property type="component" value="Unassembled WGS sequence"/>
</dbReference>
<reference evidence="1" key="1">
    <citation type="submission" date="2019-04" db="EMBL/GenBank/DDBJ databases">
        <title>Friends and foes A comparative genomics study of 23 Aspergillus species from section Flavi.</title>
        <authorList>
            <consortium name="DOE Joint Genome Institute"/>
            <person name="Kjaerbolling I."/>
            <person name="Vesth T."/>
            <person name="Frisvad J.C."/>
            <person name="Nybo J.L."/>
            <person name="Theobald S."/>
            <person name="Kildgaard S."/>
            <person name="Isbrandt T."/>
            <person name="Kuo A."/>
            <person name="Sato A."/>
            <person name="Lyhne E.K."/>
            <person name="Kogle M.E."/>
            <person name="Wiebenga A."/>
            <person name="Kun R.S."/>
            <person name="Lubbers R.J."/>
            <person name="Makela M.R."/>
            <person name="Barry K."/>
            <person name="Chovatia M."/>
            <person name="Clum A."/>
            <person name="Daum C."/>
            <person name="Haridas S."/>
            <person name="He G."/>
            <person name="LaButti K."/>
            <person name="Lipzen A."/>
            <person name="Mondo S."/>
            <person name="Riley R."/>
            <person name="Salamov A."/>
            <person name="Simmons B.A."/>
            <person name="Magnuson J.K."/>
            <person name="Henrissat B."/>
            <person name="Mortensen U.H."/>
            <person name="Larsen T.O."/>
            <person name="Devries R.P."/>
            <person name="Grigoriev I.V."/>
            <person name="Machida M."/>
            <person name="Baker S.E."/>
            <person name="Andersen M.R."/>
        </authorList>
    </citation>
    <scope>NUCLEOTIDE SEQUENCE</scope>
    <source>
        <strain evidence="1">CBS 117612</strain>
    </source>
</reference>
<name>A0A5N6XLF9_9EURO</name>
<sequence length="97" mass="11553">MLFLSWKPRSRRNAMAMSLSFLRTTSFGYCIREKGRHIDQGSKLCYLSQLRKTCKRCVASTILLDYELIQNQWTLYVDQWGFLIYPTWSWRILACST</sequence>